<feature type="transmembrane region" description="Helical" evidence="1">
    <location>
        <begin position="195"/>
        <end position="215"/>
    </location>
</feature>
<feature type="transmembrane region" description="Helical" evidence="1">
    <location>
        <begin position="332"/>
        <end position="358"/>
    </location>
</feature>
<keyword evidence="3" id="KW-1185">Reference proteome</keyword>
<dbReference type="HOGENOM" id="CLU_031962_4_2_5"/>
<dbReference type="STRING" id="1123269.NX02_23960"/>
<dbReference type="RefSeq" id="WP_039997994.1">
    <property type="nucleotide sequence ID" value="NZ_CP006644.1"/>
</dbReference>
<organism evidence="2 3">
    <name type="scientific">Sphingomonas sanxanigenens DSM 19645 = NX02</name>
    <dbReference type="NCBI Taxonomy" id="1123269"/>
    <lineage>
        <taxon>Bacteria</taxon>
        <taxon>Pseudomonadati</taxon>
        <taxon>Pseudomonadota</taxon>
        <taxon>Alphaproteobacteria</taxon>
        <taxon>Sphingomonadales</taxon>
        <taxon>Sphingomonadaceae</taxon>
        <taxon>Sphingomonas</taxon>
    </lineage>
</organism>
<evidence type="ECO:0000313" key="2">
    <source>
        <dbReference type="EMBL" id="AHE56402.1"/>
    </source>
</evidence>
<gene>
    <name evidence="2" type="ORF">NX02_23960</name>
</gene>
<keyword evidence="1" id="KW-1133">Transmembrane helix</keyword>
<evidence type="ECO:0008006" key="4">
    <source>
        <dbReference type="Google" id="ProtNLM"/>
    </source>
</evidence>
<evidence type="ECO:0000256" key="1">
    <source>
        <dbReference type="SAM" id="Phobius"/>
    </source>
</evidence>
<dbReference type="AlphaFoldDB" id="W0AIK8"/>
<name>W0AIK8_9SPHN</name>
<dbReference type="PATRIC" id="fig|1123269.5.peg.4693"/>
<dbReference type="eggNOG" id="COG3182">
    <property type="taxonomic scope" value="Bacteria"/>
</dbReference>
<dbReference type="PANTHER" id="PTHR34219">
    <property type="entry name" value="IRON-REGULATED INNER MEMBRANE PROTEIN-RELATED"/>
    <property type="match status" value="1"/>
</dbReference>
<proteinExistence type="predicted"/>
<feature type="transmembrane region" description="Helical" evidence="1">
    <location>
        <begin position="144"/>
        <end position="174"/>
    </location>
</feature>
<dbReference type="KEGG" id="ssan:NX02_23960"/>
<evidence type="ECO:0000313" key="3">
    <source>
        <dbReference type="Proteomes" id="UP000018851"/>
    </source>
</evidence>
<protein>
    <recommendedName>
        <fullName evidence="4">PepSY domain-containing protein</fullName>
    </recommendedName>
</protein>
<accession>W0AIK8</accession>
<keyword evidence="1" id="KW-0472">Membrane</keyword>
<dbReference type="Proteomes" id="UP000018851">
    <property type="component" value="Chromosome"/>
</dbReference>
<reference evidence="2 3" key="1">
    <citation type="submission" date="2013-07" db="EMBL/GenBank/DDBJ databases">
        <title>Completed genome of Sphingomonas sanxanigenens NX02.</title>
        <authorList>
            <person name="Ma T."/>
            <person name="Huang H."/>
            <person name="Wu M."/>
            <person name="Li X."/>
            <person name="Li G."/>
        </authorList>
    </citation>
    <scope>NUCLEOTIDE SEQUENCE [LARGE SCALE GENOMIC DNA]</scope>
    <source>
        <strain evidence="2 3">NX02</strain>
    </source>
</reference>
<dbReference type="EMBL" id="CP006644">
    <property type="protein sequence ID" value="AHE56402.1"/>
    <property type="molecule type" value="Genomic_DNA"/>
</dbReference>
<dbReference type="Pfam" id="PF03929">
    <property type="entry name" value="PepSY_TM"/>
    <property type="match status" value="1"/>
</dbReference>
<keyword evidence="1" id="KW-0812">Transmembrane</keyword>
<dbReference type="InterPro" id="IPR005625">
    <property type="entry name" value="PepSY-ass_TM"/>
</dbReference>
<dbReference type="PANTHER" id="PTHR34219:SF5">
    <property type="entry name" value="BLR4505 PROTEIN"/>
    <property type="match status" value="1"/>
</dbReference>
<sequence length="362" mass="40010">MQRARWGLRLWHRGFGIGAGLWLLLLALTGTAIAFYDELDRALVPELRTIPGEFTALPRVDLALATAQVRHPGFVPRHIDLPNRPRDSIMIIGSENGQAAQLFSDPRDGAMLGLRSSGSFAFDRRHLMDTLYALHMDLLLGPTMAWVLGLVALLWAIDHVPAAILAIPRLARWWRALRVKPRGRRALYDRHRAPGLWLMPVTLMLAVSGLCLSWQEETRAVVSLVSPVSERLHYDFPDAPVPSRPIGVDRALARVRGAGVWRVDSVQILPAKAVYAVRAFDERDLDGIGRRWIYVAMADGRILAERHDNGSSAGDAFFAWQYPLHSGKALGLAGRALICIAGLVTASLCLTGIALLLLRTSR</sequence>
<dbReference type="OrthoDB" id="7626573at2"/>